<protein>
    <submittedName>
        <fullName evidence="1">Uncharacterized protein</fullName>
    </submittedName>
</protein>
<name>A0A0F9N2Q6_9ZZZZ</name>
<dbReference type="GO" id="GO:0000287">
    <property type="term" value="F:magnesium ion binding"/>
    <property type="evidence" value="ECO:0007669"/>
    <property type="project" value="InterPro"/>
</dbReference>
<dbReference type="SUPFAM" id="SSF103084">
    <property type="entry name" value="Holliday junction resolvase RusA"/>
    <property type="match status" value="1"/>
</dbReference>
<sequence length="72" mass="8164">MDKRVCINIHSKRKRSADPDGVSCKAVLDGMARAGVFIDDSAKYIKEVSYTQEISKDEQTIITVYPIEIMER</sequence>
<comment type="caution">
    <text evidence="1">The sequence shown here is derived from an EMBL/GenBank/DDBJ whole genome shotgun (WGS) entry which is preliminary data.</text>
</comment>
<dbReference type="GO" id="GO:0006310">
    <property type="term" value="P:DNA recombination"/>
    <property type="evidence" value="ECO:0007669"/>
    <property type="project" value="InterPro"/>
</dbReference>
<accession>A0A0F9N2Q6</accession>
<organism evidence="1">
    <name type="scientific">marine sediment metagenome</name>
    <dbReference type="NCBI Taxonomy" id="412755"/>
    <lineage>
        <taxon>unclassified sequences</taxon>
        <taxon>metagenomes</taxon>
        <taxon>ecological metagenomes</taxon>
    </lineage>
</organism>
<dbReference type="Gene3D" id="3.30.1330.70">
    <property type="entry name" value="Holliday junction resolvase RusA"/>
    <property type="match status" value="1"/>
</dbReference>
<dbReference type="EMBL" id="LAZR01004734">
    <property type="protein sequence ID" value="KKN06042.1"/>
    <property type="molecule type" value="Genomic_DNA"/>
</dbReference>
<dbReference type="AlphaFoldDB" id="A0A0F9N2Q6"/>
<dbReference type="GO" id="GO:0006281">
    <property type="term" value="P:DNA repair"/>
    <property type="evidence" value="ECO:0007669"/>
    <property type="project" value="InterPro"/>
</dbReference>
<evidence type="ECO:0000313" key="1">
    <source>
        <dbReference type="EMBL" id="KKN06042.1"/>
    </source>
</evidence>
<proteinExistence type="predicted"/>
<gene>
    <name evidence="1" type="ORF">LCGC14_1081200</name>
</gene>
<dbReference type="InterPro" id="IPR036614">
    <property type="entry name" value="RusA-like_sf"/>
</dbReference>
<reference evidence="1" key="1">
    <citation type="journal article" date="2015" name="Nature">
        <title>Complex archaea that bridge the gap between prokaryotes and eukaryotes.</title>
        <authorList>
            <person name="Spang A."/>
            <person name="Saw J.H."/>
            <person name="Jorgensen S.L."/>
            <person name="Zaremba-Niedzwiedzka K."/>
            <person name="Martijn J."/>
            <person name="Lind A.E."/>
            <person name="van Eijk R."/>
            <person name="Schleper C."/>
            <person name="Guy L."/>
            <person name="Ettema T.J."/>
        </authorList>
    </citation>
    <scope>NUCLEOTIDE SEQUENCE</scope>
</reference>